<gene>
    <name evidence="2" type="ORF">EX30DRAFT_348213</name>
</gene>
<sequence length="406" mass="43744">MSPTKHRAASTTSRVLTRAASSIPRRTTTTTKTTRSKTTSSDTTTKTTKTTKTTNKSKAPTTRRKQHESVLNNPSNAANSNNIFSNAARNQSLSDDKENMPTSGTTRVLRSRVRPVSPTKGKTGVCKPSPATTRTRSSRRVPLRELSDHEIFERDAATLGDLRRRRSGEHSGTYIEFETNHAPDVERAVPTVVIETTRASTTVVSEPIAPAEPVEMEPLPAVTRAKEKIQVLRRTSSVENLQRKVEAIMAATATTNNIKATTKKRPALRSKAVATPQKHHPAVRKASPGLDSPDPFANSPILAPRTISPISKAPASPPRPARIGLGPKNVNVVLMEATKAGKPEAATIKKPILTASNAPTTRGTAAKKPAFNSLRRAAGSSARLRPTPANTVNSARTGLDAIRRMR</sequence>
<feature type="compositionally biased region" description="Low complexity" evidence="1">
    <location>
        <begin position="27"/>
        <end position="60"/>
    </location>
</feature>
<name>A0A4S2MYL8_9PEZI</name>
<evidence type="ECO:0000313" key="3">
    <source>
        <dbReference type="Proteomes" id="UP000298138"/>
    </source>
</evidence>
<organism evidence="2 3">
    <name type="scientific">Ascodesmis nigricans</name>
    <dbReference type="NCBI Taxonomy" id="341454"/>
    <lineage>
        <taxon>Eukaryota</taxon>
        <taxon>Fungi</taxon>
        <taxon>Dikarya</taxon>
        <taxon>Ascomycota</taxon>
        <taxon>Pezizomycotina</taxon>
        <taxon>Pezizomycetes</taxon>
        <taxon>Pezizales</taxon>
        <taxon>Ascodesmidaceae</taxon>
        <taxon>Ascodesmis</taxon>
    </lineage>
</organism>
<keyword evidence="3" id="KW-1185">Reference proteome</keyword>
<proteinExistence type="predicted"/>
<feature type="region of interest" description="Disordered" evidence="1">
    <location>
        <begin position="114"/>
        <end position="141"/>
    </location>
</feature>
<evidence type="ECO:0000256" key="1">
    <source>
        <dbReference type="SAM" id="MobiDB-lite"/>
    </source>
</evidence>
<feature type="region of interest" description="Disordered" evidence="1">
    <location>
        <begin position="262"/>
        <end position="293"/>
    </location>
</feature>
<dbReference type="OrthoDB" id="5380478at2759"/>
<feature type="compositionally biased region" description="Low complexity" evidence="1">
    <location>
        <begin position="69"/>
        <end position="82"/>
    </location>
</feature>
<reference evidence="2 3" key="1">
    <citation type="submission" date="2019-04" db="EMBL/GenBank/DDBJ databases">
        <title>Comparative genomics and transcriptomics to analyze fruiting body development in filamentous ascomycetes.</title>
        <authorList>
            <consortium name="DOE Joint Genome Institute"/>
            <person name="Lutkenhaus R."/>
            <person name="Traeger S."/>
            <person name="Breuer J."/>
            <person name="Kuo A."/>
            <person name="Lipzen A."/>
            <person name="Pangilinan J."/>
            <person name="Dilworth D."/>
            <person name="Sandor L."/>
            <person name="Poggeler S."/>
            <person name="Barry K."/>
            <person name="Grigoriev I.V."/>
            <person name="Nowrousian M."/>
        </authorList>
    </citation>
    <scope>NUCLEOTIDE SEQUENCE [LARGE SCALE GENOMIC DNA]</scope>
    <source>
        <strain evidence="2 3">CBS 389.68</strain>
    </source>
</reference>
<dbReference type="EMBL" id="ML220117">
    <property type="protein sequence ID" value="TGZ81801.1"/>
    <property type="molecule type" value="Genomic_DNA"/>
</dbReference>
<dbReference type="InParanoid" id="A0A4S2MYL8"/>
<dbReference type="AlphaFoldDB" id="A0A4S2MYL8"/>
<protein>
    <submittedName>
        <fullName evidence="2">Uncharacterized protein</fullName>
    </submittedName>
</protein>
<feature type="region of interest" description="Disordered" evidence="1">
    <location>
        <begin position="1"/>
        <end position="82"/>
    </location>
</feature>
<accession>A0A4S2MYL8</accession>
<feature type="region of interest" description="Disordered" evidence="1">
    <location>
        <begin position="377"/>
        <end position="406"/>
    </location>
</feature>
<dbReference type="Proteomes" id="UP000298138">
    <property type="component" value="Unassembled WGS sequence"/>
</dbReference>
<evidence type="ECO:0000313" key="2">
    <source>
        <dbReference type="EMBL" id="TGZ81801.1"/>
    </source>
</evidence>